<dbReference type="PANTHER" id="PTHR11618:SF4">
    <property type="entry name" value="TRANSCRIPTION FACTOR IIIB 90 KDA SUBUNIT"/>
    <property type="match status" value="1"/>
</dbReference>
<dbReference type="STRING" id="5722.A2EJ51"/>
<dbReference type="PROSITE" id="PS00782">
    <property type="entry name" value="TFIIB"/>
    <property type="match status" value="1"/>
</dbReference>
<dbReference type="SMART" id="SM00385">
    <property type="entry name" value="CYCLIN"/>
    <property type="match status" value="2"/>
</dbReference>
<dbReference type="FunCoup" id="A2EJ51">
    <property type="interactions" value="166"/>
</dbReference>
<dbReference type="GO" id="GO:0005634">
    <property type="term" value="C:nucleus"/>
    <property type="evidence" value="ECO:0000318"/>
    <property type="project" value="GO_Central"/>
</dbReference>
<keyword evidence="8" id="KW-0804">Transcription</keyword>
<evidence type="ECO:0000256" key="5">
    <source>
        <dbReference type="ARBA" id="ARBA00022771"/>
    </source>
</evidence>
<dbReference type="SUPFAM" id="SSF57783">
    <property type="entry name" value="Zinc beta-ribbon"/>
    <property type="match status" value="1"/>
</dbReference>
<dbReference type="FunFam" id="1.10.472.10:FF:000121">
    <property type="entry name" value="Transcription factor IIIB"/>
    <property type="match status" value="1"/>
</dbReference>
<evidence type="ECO:0000256" key="1">
    <source>
        <dbReference type="ARBA" id="ARBA00004123"/>
    </source>
</evidence>
<dbReference type="VEuPathDB" id="TrichDB:TVAGG3_0610000"/>
<dbReference type="Pfam" id="PF00382">
    <property type="entry name" value="TFIIB"/>
    <property type="match status" value="2"/>
</dbReference>
<dbReference type="InterPro" id="IPR000812">
    <property type="entry name" value="TFIIB"/>
</dbReference>
<dbReference type="GO" id="GO:0000995">
    <property type="term" value="F:RNA polymerase III general transcription initiation factor activity"/>
    <property type="evidence" value="ECO:0000318"/>
    <property type="project" value="GO_Central"/>
</dbReference>
<organism evidence="13 14">
    <name type="scientific">Trichomonas vaginalis (strain ATCC PRA-98 / G3)</name>
    <dbReference type="NCBI Taxonomy" id="412133"/>
    <lineage>
        <taxon>Eukaryota</taxon>
        <taxon>Metamonada</taxon>
        <taxon>Parabasalia</taxon>
        <taxon>Trichomonadida</taxon>
        <taxon>Trichomonadidae</taxon>
        <taxon>Trichomonas</taxon>
    </lineage>
</organism>
<dbReference type="AlphaFoldDB" id="A2EJ51"/>
<reference evidence="13" key="2">
    <citation type="journal article" date="2007" name="Science">
        <title>Draft genome sequence of the sexually transmitted pathogen Trichomonas vaginalis.</title>
        <authorList>
            <person name="Carlton J.M."/>
            <person name="Hirt R.P."/>
            <person name="Silva J.C."/>
            <person name="Delcher A.L."/>
            <person name="Schatz M."/>
            <person name="Zhao Q."/>
            <person name="Wortman J.R."/>
            <person name="Bidwell S.L."/>
            <person name="Alsmark U.C.M."/>
            <person name="Besteiro S."/>
            <person name="Sicheritz-Ponten T."/>
            <person name="Noel C.J."/>
            <person name="Dacks J.B."/>
            <person name="Foster P.G."/>
            <person name="Simillion C."/>
            <person name="Van de Peer Y."/>
            <person name="Miranda-Saavedra D."/>
            <person name="Barton G.J."/>
            <person name="Westrop G.D."/>
            <person name="Mueller S."/>
            <person name="Dessi D."/>
            <person name="Fiori P.L."/>
            <person name="Ren Q."/>
            <person name="Paulsen I."/>
            <person name="Zhang H."/>
            <person name="Bastida-Corcuera F.D."/>
            <person name="Simoes-Barbosa A."/>
            <person name="Brown M.T."/>
            <person name="Hayes R.D."/>
            <person name="Mukherjee M."/>
            <person name="Okumura C.Y."/>
            <person name="Schneider R."/>
            <person name="Smith A.J."/>
            <person name="Vanacova S."/>
            <person name="Villalvazo M."/>
            <person name="Haas B.J."/>
            <person name="Pertea M."/>
            <person name="Feldblyum T.V."/>
            <person name="Utterback T.R."/>
            <person name="Shu C.L."/>
            <person name="Osoegawa K."/>
            <person name="de Jong P.J."/>
            <person name="Hrdy I."/>
            <person name="Horvathova L."/>
            <person name="Zubacova Z."/>
            <person name="Dolezal P."/>
            <person name="Malik S.B."/>
            <person name="Logsdon J.M. Jr."/>
            <person name="Henze K."/>
            <person name="Gupta A."/>
            <person name="Wang C.C."/>
            <person name="Dunne R.L."/>
            <person name="Upcroft J.A."/>
            <person name="Upcroft P."/>
            <person name="White O."/>
            <person name="Salzberg S.L."/>
            <person name="Tang P."/>
            <person name="Chiu C.-H."/>
            <person name="Lee Y.-S."/>
            <person name="Embley T.M."/>
            <person name="Coombs G.H."/>
            <person name="Mottram J.C."/>
            <person name="Tachezy J."/>
            <person name="Fraser-Liggett C.M."/>
            <person name="Johnson P.J."/>
        </authorList>
    </citation>
    <scope>NUCLEOTIDE SEQUENCE [LARGE SCALE GENOMIC DNA]</scope>
    <source>
        <strain evidence="13">G3</strain>
    </source>
</reference>
<dbReference type="eggNOG" id="KOG1598">
    <property type="taxonomic scope" value="Eukaryota"/>
</dbReference>
<protein>
    <submittedName>
        <fullName evidence="13">Transcription factor TFIIB repeat family protein</fullName>
    </submittedName>
</protein>
<feature type="region of interest" description="Disordered" evidence="11">
    <location>
        <begin position="352"/>
        <end position="380"/>
    </location>
</feature>
<dbReference type="InterPro" id="IPR023486">
    <property type="entry name" value="TFIIB_CS"/>
</dbReference>
<keyword evidence="5 10" id="KW-0863">Zinc-finger</keyword>
<dbReference type="GO" id="GO:0017025">
    <property type="term" value="F:TBP-class protein binding"/>
    <property type="evidence" value="ECO:0007669"/>
    <property type="project" value="InterPro"/>
</dbReference>
<dbReference type="VEuPathDB" id="TrichDB:TVAG_139840"/>
<dbReference type="PROSITE" id="PS51134">
    <property type="entry name" value="ZF_TFIIB"/>
    <property type="match status" value="1"/>
</dbReference>
<evidence type="ECO:0000256" key="8">
    <source>
        <dbReference type="ARBA" id="ARBA00023163"/>
    </source>
</evidence>
<keyword evidence="4" id="KW-0677">Repeat</keyword>
<feature type="compositionally biased region" description="Acidic residues" evidence="11">
    <location>
        <begin position="312"/>
        <end position="330"/>
    </location>
</feature>
<dbReference type="Gene3D" id="1.10.472.10">
    <property type="entry name" value="Cyclin-like"/>
    <property type="match status" value="2"/>
</dbReference>
<dbReference type="PANTHER" id="PTHR11618">
    <property type="entry name" value="TRANSCRIPTION INITIATION FACTOR IIB-RELATED"/>
    <property type="match status" value="1"/>
</dbReference>
<evidence type="ECO:0000256" key="6">
    <source>
        <dbReference type="ARBA" id="ARBA00022833"/>
    </source>
</evidence>
<comment type="similarity">
    <text evidence="2">Belongs to the TFIIB family.</text>
</comment>
<evidence type="ECO:0000256" key="3">
    <source>
        <dbReference type="ARBA" id="ARBA00022723"/>
    </source>
</evidence>
<keyword evidence="6" id="KW-0862">Zinc</keyword>
<dbReference type="FunFam" id="1.10.472.10:FF:000002">
    <property type="entry name" value="Transcription factor IIIB 90 kDa subunit"/>
    <property type="match status" value="1"/>
</dbReference>
<feature type="compositionally biased region" description="Basic residues" evidence="11">
    <location>
        <begin position="362"/>
        <end position="371"/>
    </location>
</feature>
<proteinExistence type="inferred from homology"/>
<dbReference type="GO" id="GO:0097550">
    <property type="term" value="C:transcription preinitiation complex"/>
    <property type="evidence" value="ECO:0000318"/>
    <property type="project" value="GO_Central"/>
</dbReference>
<dbReference type="GO" id="GO:0006383">
    <property type="term" value="P:transcription by RNA polymerase III"/>
    <property type="evidence" value="ECO:0000318"/>
    <property type="project" value="GO_Central"/>
</dbReference>
<dbReference type="Gene3D" id="2.20.25.10">
    <property type="match status" value="1"/>
</dbReference>
<gene>
    <name evidence="13" type="ORF">TVAG_139840</name>
</gene>
<feature type="domain" description="TFIIB-type" evidence="12">
    <location>
        <begin position="2"/>
        <end position="32"/>
    </location>
</feature>
<evidence type="ECO:0000256" key="7">
    <source>
        <dbReference type="ARBA" id="ARBA00023015"/>
    </source>
</evidence>
<comment type="subcellular location">
    <subcellularLocation>
        <location evidence="1">Nucleus</location>
    </subcellularLocation>
</comment>
<dbReference type="SUPFAM" id="SSF47954">
    <property type="entry name" value="Cyclin-like"/>
    <property type="match status" value="2"/>
</dbReference>
<dbReference type="EMBL" id="DS113402">
    <property type="protein sequence ID" value="EAY07354.1"/>
    <property type="molecule type" value="Genomic_DNA"/>
</dbReference>
<evidence type="ECO:0000256" key="9">
    <source>
        <dbReference type="ARBA" id="ARBA00023242"/>
    </source>
</evidence>
<dbReference type="GO" id="GO:0006352">
    <property type="term" value="P:DNA-templated transcription initiation"/>
    <property type="evidence" value="ECO:0000318"/>
    <property type="project" value="GO_Central"/>
</dbReference>
<dbReference type="InterPro" id="IPR013137">
    <property type="entry name" value="Znf_TFIIB"/>
</dbReference>
<accession>A2EJ51</accession>
<feature type="region of interest" description="Disordered" evidence="11">
    <location>
        <begin position="304"/>
        <end position="338"/>
    </location>
</feature>
<dbReference type="GO" id="GO:0001006">
    <property type="term" value="F:RNA polymerase III type 3 promoter sequence-specific DNA binding"/>
    <property type="evidence" value="ECO:0000318"/>
    <property type="project" value="GO_Central"/>
</dbReference>
<keyword evidence="9" id="KW-0539">Nucleus</keyword>
<dbReference type="InParanoid" id="A2EJ51"/>
<evidence type="ECO:0000256" key="4">
    <source>
        <dbReference type="ARBA" id="ARBA00022737"/>
    </source>
</evidence>
<dbReference type="SMR" id="A2EJ51"/>
<dbReference type="RefSeq" id="XP_001319577.1">
    <property type="nucleotide sequence ID" value="XM_001319542.1"/>
</dbReference>
<keyword evidence="14" id="KW-1185">Reference proteome</keyword>
<dbReference type="InterPro" id="IPR036915">
    <property type="entry name" value="Cyclin-like_sf"/>
</dbReference>
<name>A2EJ51_TRIV3</name>
<dbReference type="GO" id="GO:0008270">
    <property type="term" value="F:zinc ion binding"/>
    <property type="evidence" value="ECO:0007669"/>
    <property type="project" value="UniProtKB-KW"/>
</dbReference>
<dbReference type="GO" id="GO:0000126">
    <property type="term" value="C:transcription factor TFIIIB complex"/>
    <property type="evidence" value="ECO:0000318"/>
    <property type="project" value="GO_Central"/>
</dbReference>
<dbReference type="Proteomes" id="UP000001542">
    <property type="component" value="Unassembled WGS sequence"/>
</dbReference>
<evidence type="ECO:0000256" key="2">
    <source>
        <dbReference type="ARBA" id="ARBA00010857"/>
    </source>
</evidence>
<evidence type="ECO:0000313" key="14">
    <source>
        <dbReference type="Proteomes" id="UP000001542"/>
    </source>
</evidence>
<keyword evidence="7" id="KW-0805">Transcription regulation</keyword>
<reference evidence="13" key="1">
    <citation type="submission" date="2006-10" db="EMBL/GenBank/DDBJ databases">
        <authorList>
            <person name="Amadeo P."/>
            <person name="Zhao Q."/>
            <person name="Wortman J."/>
            <person name="Fraser-Liggett C."/>
            <person name="Carlton J."/>
        </authorList>
    </citation>
    <scope>NUCLEOTIDE SEQUENCE</scope>
    <source>
        <strain evidence="13">G3</strain>
    </source>
</reference>
<dbReference type="KEGG" id="tva:4765242"/>
<evidence type="ECO:0000259" key="12">
    <source>
        <dbReference type="PROSITE" id="PS51134"/>
    </source>
</evidence>
<dbReference type="PRINTS" id="PR00685">
    <property type="entry name" value="TIFACTORIIB"/>
</dbReference>
<dbReference type="InterPro" id="IPR013763">
    <property type="entry name" value="Cyclin-like_dom"/>
</dbReference>
<evidence type="ECO:0000256" key="10">
    <source>
        <dbReference type="PROSITE-ProRule" id="PRU00469"/>
    </source>
</evidence>
<evidence type="ECO:0000313" key="13">
    <source>
        <dbReference type="EMBL" id="EAY07354.1"/>
    </source>
</evidence>
<sequence>MSSNRCPQCGGEGTIINDNGRRICSACGLILQEQALVNELSFIDNAHGAATVSGQFVPSSGMSGMGGGVSTQTVTEGLNKIDAICDNLPKLSQDAVELAHRIYQIAVKHRFTRGRTIEIVSAAAVYVAIRVNRSSGYLLDDVAEHVSCGIYELAATALRLAHAVNQPLPTIDPVLYITRFLEELNLGRNLKAVHDTAIHIVHRLDRDWIQTGRKPSGIVGTAIMIACQIHHIPISKERIKEIARVCTSTINKRLKEISETELARESIDQLRLSESILDDDSHELPPIMKRSKNKNLLDEIAEEVKGEKQEQEDQNFDDEDFEDPELESIDQEILTPEESEKKLTLYMAMFKSHFNAPPKEPKQKRHRKKKQTSTYQDSDAVYVQDNGMLIADNDEIAGDDDNFEDIVED</sequence>
<dbReference type="CDD" id="cd20554">
    <property type="entry name" value="CYCLIN_TFIIIB90_rpt2"/>
    <property type="match status" value="1"/>
</dbReference>
<dbReference type="InterPro" id="IPR013150">
    <property type="entry name" value="TFIIB_cyclin"/>
</dbReference>
<dbReference type="GO" id="GO:0070897">
    <property type="term" value="P:transcription preinitiation complex assembly"/>
    <property type="evidence" value="ECO:0007669"/>
    <property type="project" value="InterPro"/>
</dbReference>
<evidence type="ECO:0000256" key="11">
    <source>
        <dbReference type="SAM" id="MobiDB-lite"/>
    </source>
</evidence>
<dbReference type="OrthoDB" id="511529at2759"/>
<keyword evidence="3" id="KW-0479">Metal-binding</keyword>